<feature type="domain" description="Aminoglycoside phosphotransferase" evidence="1">
    <location>
        <begin position="130"/>
        <end position="252"/>
    </location>
</feature>
<protein>
    <recommendedName>
        <fullName evidence="1">Aminoglycoside phosphotransferase domain-containing protein</fullName>
    </recommendedName>
</protein>
<evidence type="ECO:0000313" key="2">
    <source>
        <dbReference type="EMBL" id="AIF26108.1"/>
    </source>
</evidence>
<accession>A0A0B4N1E9</accession>
<dbReference type="EMBL" id="KJ631393">
    <property type="protein sequence ID" value="AIF26108.1"/>
    <property type="molecule type" value="Genomic_DNA"/>
</dbReference>
<evidence type="ECO:0000259" key="1">
    <source>
        <dbReference type="Pfam" id="PF01636"/>
    </source>
</evidence>
<organism evidence="2">
    <name type="scientific">uncultured bacterium Ad_136_J17_contig2</name>
    <dbReference type="NCBI Taxonomy" id="1489302"/>
    <lineage>
        <taxon>Bacteria</taxon>
        <taxon>environmental samples</taxon>
    </lineage>
</organism>
<dbReference type="InterPro" id="IPR002575">
    <property type="entry name" value="Aminoglycoside_PTrfase"/>
</dbReference>
<dbReference type="AlphaFoldDB" id="A0A0B4N1E9"/>
<dbReference type="Gene3D" id="3.90.1200.10">
    <property type="match status" value="1"/>
</dbReference>
<name>A0A0B4N1E9_9BACT</name>
<dbReference type="SUPFAM" id="SSF56112">
    <property type="entry name" value="Protein kinase-like (PK-like)"/>
    <property type="match status" value="1"/>
</dbReference>
<dbReference type="Pfam" id="PF01636">
    <property type="entry name" value="APH"/>
    <property type="match status" value="1"/>
</dbReference>
<reference evidence="2" key="1">
    <citation type="submission" date="2014-03" db="EMBL/GenBank/DDBJ databases">
        <title>A sequence of cellulolytic fosmid clone of goat rumen metagenome.</title>
        <authorList>
            <person name="Lee K.-T."/>
            <person name="Kim J.-Y."/>
            <person name="Kim Y.-J."/>
            <person name="Ahn J.-H."/>
            <person name="Park M.-N."/>
            <person name="Kim J.-H."/>
            <person name="Kim T.-H."/>
        </authorList>
    </citation>
    <scope>NUCLEOTIDE SEQUENCE</scope>
</reference>
<proteinExistence type="predicted"/>
<sequence length="345" mass="40372">MEIMNRPDSNTIKIFRAFFDGTPVSVHTINTSRGEDDFRETLLIGTETGVKAVIKLSDNDFTDPERIGMWQKTIEEYLALGYYCPKIICDKNGGFPIVSYKGHNCTVYAEEYSLFSPIEDRSDNAGSYDRAVYDRCIPDIWRMTAKIASLHLDHTDIPSGYCLFDTFCPSDKTDEVLENALNWKRYAETLPCMFADQVQRIWKLWTENRSKLESVYHELPTSVFQADLNPTNLLIDKDGRFVGVYDFNLCGKDVFLNYLMRENFDTDFEREIGMICEMLKVSREHYHFSDREKVSALMIYRCIKPLWYNKLIHLKELGSDQKAIRAFLDKTEHFLTRYIDFKTYM</sequence>
<dbReference type="InterPro" id="IPR011009">
    <property type="entry name" value="Kinase-like_dom_sf"/>
</dbReference>